<dbReference type="EC" id="3.1.4.1" evidence="8"/>
<comment type="cofactor">
    <cofactor evidence="8">
        <name>Mg(2+)</name>
        <dbReference type="ChEBI" id="CHEBI:18420"/>
    </cofactor>
    <cofactor evidence="8">
        <name>Mn(2+)</name>
        <dbReference type="ChEBI" id="CHEBI:29035"/>
    </cofactor>
</comment>
<keyword evidence="3 8" id="KW-0540">Nuclease</keyword>
<keyword evidence="4 8" id="KW-0479">Metal-binding</keyword>
<dbReference type="InterPro" id="IPR014883">
    <property type="entry name" value="VRR_NUC"/>
</dbReference>
<accession>A0A077Z7H7</accession>
<evidence type="ECO:0000256" key="6">
    <source>
        <dbReference type="ARBA" id="ARBA00022842"/>
    </source>
</evidence>
<dbReference type="GO" id="GO:0008409">
    <property type="term" value="F:5'-3' exonuclease activity"/>
    <property type="evidence" value="ECO:0007669"/>
    <property type="project" value="TreeGrafter"/>
</dbReference>
<comment type="function">
    <text evidence="8">Nuclease required for the repair of DNA interstrand cross-links (ICL). Acts as a 5'-3' exonuclease that anchors at a cut end of DNA and cleaves DNA successively at every third nucleotide, allowing to excise an ICL from one strand through flanking incisions.</text>
</comment>
<reference evidence="10" key="1">
    <citation type="submission" date="2014-01" db="EMBL/GenBank/DDBJ databases">
        <authorList>
            <person name="Aslett M."/>
        </authorList>
    </citation>
    <scope>NUCLEOTIDE SEQUENCE</scope>
</reference>
<evidence type="ECO:0000256" key="5">
    <source>
        <dbReference type="ARBA" id="ARBA00022801"/>
    </source>
</evidence>
<evidence type="ECO:0000256" key="8">
    <source>
        <dbReference type="RuleBase" id="RU365033"/>
    </source>
</evidence>
<dbReference type="Proteomes" id="UP000030665">
    <property type="component" value="Unassembled WGS sequence"/>
</dbReference>
<evidence type="ECO:0000256" key="7">
    <source>
        <dbReference type="ARBA" id="ARBA00023211"/>
    </source>
</evidence>
<protein>
    <recommendedName>
        <fullName evidence="8">Fanconi-associated nuclease</fullName>
        <ecNumber evidence="8">3.1.4.1</ecNumber>
    </recommendedName>
</protein>
<proteinExistence type="inferred from homology"/>
<dbReference type="Gene3D" id="3.40.1350.10">
    <property type="match status" value="1"/>
</dbReference>
<keyword evidence="8" id="KW-0234">DNA repair</keyword>
<dbReference type="SMART" id="SM00990">
    <property type="entry name" value="VRR_NUC"/>
    <property type="match status" value="1"/>
</dbReference>
<dbReference type="GO" id="GO:0005634">
    <property type="term" value="C:nucleus"/>
    <property type="evidence" value="ECO:0007669"/>
    <property type="project" value="UniProtKB-SubCell"/>
</dbReference>
<evidence type="ECO:0000256" key="4">
    <source>
        <dbReference type="ARBA" id="ARBA00022723"/>
    </source>
</evidence>
<organism evidence="10 11">
    <name type="scientific">Trichuris trichiura</name>
    <name type="common">Whipworm</name>
    <name type="synonym">Trichocephalus trichiurus</name>
    <dbReference type="NCBI Taxonomy" id="36087"/>
    <lineage>
        <taxon>Eukaryota</taxon>
        <taxon>Metazoa</taxon>
        <taxon>Ecdysozoa</taxon>
        <taxon>Nematoda</taxon>
        <taxon>Enoplea</taxon>
        <taxon>Dorylaimia</taxon>
        <taxon>Trichinellida</taxon>
        <taxon>Trichuridae</taxon>
        <taxon>Trichuris</taxon>
    </lineage>
</organism>
<dbReference type="STRING" id="36087.A0A077Z7H7"/>
<dbReference type="Pfam" id="PF08774">
    <property type="entry name" value="VRR_NUC"/>
    <property type="match status" value="1"/>
</dbReference>
<keyword evidence="7 8" id="KW-0464">Manganese</keyword>
<feature type="domain" description="VRR-NUC" evidence="9">
    <location>
        <begin position="141"/>
        <end position="261"/>
    </location>
</feature>
<dbReference type="GO" id="GO:0004528">
    <property type="term" value="F:phosphodiesterase I activity"/>
    <property type="evidence" value="ECO:0007669"/>
    <property type="project" value="UniProtKB-EC"/>
</dbReference>
<comment type="subcellular location">
    <subcellularLocation>
        <location evidence="8">Nucleus</location>
    </subcellularLocation>
</comment>
<dbReference type="InterPro" id="IPR011856">
    <property type="entry name" value="tRNA_endonuc-like_dom_sf"/>
</dbReference>
<evidence type="ECO:0000256" key="1">
    <source>
        <dbReference type="ARBA" id="ARBA00000983"/>
    </source>
</evidence>
<keyword evidence="11" id="KW-1185">Reference proteome</keyword>
<evidence type="ECO:0000259" key="9">
    <source>
        <dbReference type="SMART" id="SM00990"/>
    </source>
</evidence>
<gene>
    <name evidence="10" type="ORF">TTRE_0000387601</name>
</gene>
<dbReference type="PANTHER" id="PTHR15749:SF4">
    <property type="entry name" value="FANCONI-ASSOCIATED NUCLEASE 1"/>
    <property type="match status" value="1"/>
</dbReference>
<dbReference type="GO" id="GO:0070336">
    <property type="term" value="F:flap-structured DNA binding"/>
    <property type="evidence" value="ECO:0007669"/>
    <property type="project" value="TreeGrafter"/>
</dbReference>
<evidence type="ECO:0000313" key="11">
    <source>
        <dbReference type="Proteomes" id="UP000030665"/>
    </source>
</evidence>
<name>A0A077Z7H7_TRITR</name>
<comment type="similarity">
    <text evidence="2 8">Belongs to the FAN1 family.</text>
</comment>
<dbReference type="PANTHER" id="PTHR15749">
    <property type="entry name" value="FANCONI-ASSOCIATED NUCLEASE 1"/>
    <property type="match status" value="1"/>
</dbReference>
<comment type="catalytic activity">
    <reaction evidence="1 8">
        <text>Hydrolytically removes 5'-nucleotides successively from the 3'-hydroxy termini of 3'-hydroxy-terminated oligonucleotides.</text>
        <dbReference type="EC" id="3.1.4.1"/>
    </reaction>
</comment>
<dbReference type="AlphaFoldDB" id="A0A077Z7H7"/>
<evidence type="ECO:0000256" key="2">
    <source>
        <dbReference type="ARBA" id="ARBA00005533"/>
    </source>
</evidence>
<keyword evidence="8" id="KW-0227">DNA damage</keyword>
<keyword evidence="8" id="KW-0539">Nucleus</keyword>
<keyword evidence="5 8" id="KW-0378">Hydrolase</keyword>
<dbReference type="EMBL" id="HG805967">
    <property type="protein sequence ID" value="CDW55603.1"/>
    <property type="molecule type" value="Genomic_DNA"/>
</dbReference>
<dbReference type="OrthoDB" id="76364at2759"/>
<reference evidence="10" key="2">
    <citation type="submission" date="2014-03" db="EMBL/GenBank/DDBJ databases">
        <title>The whipworm genome and dual-species transcriptomics of an intimate host-pathogen interaction.</title>
        <authorList>
            <person name="Foth B.J."/>
            <person name="Tsai I.J."/>
            <person name="Reid A.J."/>
            <person name="Bancroft A.J."/>
            <person name="Nichol S."/>
            <person name="Tracey A."/>
            <person name="Holroyd N."/>
            <person name="Cotton J.A."/>
            <person name="Stanley E.J."/>
            <person name="Zarowiecki M."/>
            <person name="Liu J.Z."/>
            <person name="Huckvale T."/>
            <person name="Cooper P.J."/>
            <person name="Grencis R.K."/>
            <person name="Berriman M."/>
        </authorList>
    </citation>
    <scope>NUCLEOTIDE SEQUENCE [LARGE SCALE GENOMIC DNA]</scope>
</reference>
<dbReference type="GO" id="GO:0046872">
    <property type="term" value="F:metal ion binding"/>
    <property type="evidence" value="ECO:0007669"/>
    <property type="project" value="UniProtKB-KW"/>
</dbReference>
<dbReference type="GO" id="GO:0036297">
    <property type="term" value="P:interstrand cross-link repair"/>
    <property type="evidence" value="ECO:0007669"/>
    <property type="project" value="InterPro"/>
</dbReference>
<keyword evidence="6 8" id="KW-0460">Magnesium</keyword>
<evidence type="ECO:0000313" key="10">
    <source>
        <dbReference type="EMBL" id="CDW55603.1"/>
    </source>
</evidence>
<evidence type="ECO:0000256" key="3">
    <source>
        <dbReference type="ARBA" id="ARBA00022722"/>
    </source>
</evidence>
<dbReference type="InterPro" id="IPR033315">
    <property type="entry name" value="Fan1-like"/>
</dbReference>
<dbReference type="GO" id="GO:0017108">
    <property type="term" value="F:5'-flap endonuclease activity"/>
    <property type="evidence" value="ECO:0007669"/>
    <property type="project" value="TreeGrafter"/>
</dbReference>
<sequence>MIRAYTFLPQSLEKLKRYKEATDEFIWLISACDPSIMPRKRGSWYERIVLNYEHHLKKYISIIFKRHLVYATFFSKGMHTESIIWLTLFGLLCWQEIYSCDVPDVWFSKYQSEPLDIHDADLFWPRRKDHFEKKFELLTTLSAEDICERIRETWNEYKNTVSLVSWETFDTTTLIEREIFFQEVATVIGGDLLAKIFYRLAFDFRRHRSGMPDLLVWNACQRKFKVVEVKAVGDRLSMKQKHWLEYLCSRLLALTELDFRLSLDQPGVTWTDST</sequence>